<dbReference type="SMART" id="SM00906">
    <property type="entry name" value="Fungal_trans"/>
    <property type="match status" value="1"/>
</dbReference>
<keyword evidence="11" id="KW-1185">Reference proteome</keyword>
<comment type="subcellular location">
    <subcellularLocation>
        <location evidence="1">Nucleus</location>
    </subcellularLocation>
</comment>
<accession>A0A1E4RWX7</accession>
<evidence type="ECO:0000256" key="1">
    <source>
        <dbReference type="ARBA" id="ARBA00004123"/>
    </source>
</evidence>
<dbReference type="OrthoDB" id="2123952at2759"/>
<keyword evidence="2" id="KW-0479">Metal-binding</keyword>
<dbReference type="InterPro" id="IPR050987">
    <property type="entry name" value="AtrR-like"/>
</dbReference>
<dbReference type="GO" id="GO:0003677">
    <property type="term" value="F:DNA binding"/>
    <property type="evidence" value="ECO:0007669"/>
    <property type="project" value="UniProtKB-KW"/>
</dbReference>
<dbReference type="PROSITE" id="PS50048">
    <property type="entry name" value="ZN2_CY6_FUNGAL_2"/>
    <property type="match status" value="1"/>
</dbReference>
<evidence type="ECO:0000256" key="3">
    <source>
        <dbReference type="ARBA" id="ARBA00022833"/>
    </source>
</evidence>
<keyword evidence="6" id="KW-0804">Transcription</keyword>
<dbReference type="AlphaFoldDB" id="A0A1E4RWX7"/>
<dbReference type="GO" id="GO:0000981">
    <property type="term" value="F:DNA-binding transcription factor activity, RNA polymerase II-specific"/>
    <property type="evidence" value="ECO:0007669"/>
    <property type="project" value="InterPro"/>
</dbReference>
<feature type="region of interest" description="Disordered" evidence="8">
    <location>
        <begin position="54"/>
        <end position="79"/>
    </location>
</feature>
<dbReference type="InterPro" id="IPR036864">
    <property type="entry name" value="Zn2-C6_fun-type_DNA-bd_sf"/>
</dbReference>
<dbReference type="RefSeq" id="XP_020068803.1">
    <property type="nucleotide sequence ID" value="XM_020216981.1"/>
</dbReference>
<evidence type="ECO:0000259" key="9">
    <source>
        <dbReference type="PROSITE" id="PS50048"/>
    </source>
</evidence>
<dbReference type="SUPFAM" id="SSF57701">
    <property type="entry name" value="Zn2/Cys6 DNA-binding domain"/>
    <property type="match status" value="1"/>
</dbReference>
<evidence type="ECO:0000256" key="8">
    <source>
        <dbReference type="SAM" id="MobiDB-lite"/>
    </source>
</evidence>
<dbReference type="Proteomes" id="UP000094389">
    <property type="component" value="Unassembled WGS sequence"/>
</dbReference>
<dbReference type="CDD" id="cd12148">
    <property type="entry name" value="fungal_TF_MHR"/>
    <property type="match status" value="1"/>
</dbReference>
<evidence type="ECO:0000256" key="7">
    <source>
        <dbReference type="ARBA" id="ARBA00023242"/>
    </source>
</evidence>
<dbReference type="PANTHER" id="PTHR46910:SF37">
    <property type="entry name" value="ZN(II)2CYS6 TRANSCRIPTION FACTOR (EUROFUNG)"/>
    <property type="match status" value="1"/>
</dbReference>
<dbReference type="InterPro" id="IPR007219">
    <property type="entry name" value="XnlR_reg_dom"/>
</dbReference>
<keyword evidence="3" id="KW-0862">Zinc</keyword>
<dbReference type="GO" id="GO:0005634">
    <property type="term" value="C:nucleus"/>
    <property type="evidence" value="ECO:0007669"/>
    <property type="project" value="UniProtKB-SubCell"/>
</dbReference>
<evidence type="ECO:0000256" key="2">
    <source>
        <dbReference type="ARBA" id="ARBA00022723"/>
    </source>
</evidence>
<evidence type="ECO:0000313" key="11">
    <source>
        <dbReference type="Proteomes" id="UP000094389"/>
    </source>
</evidence>
<dbReference type="GO" id="GO:0006351">
    <property type="term" value="P:DNA-templated transcription"/>
    <property type="evidence" value="ECO:0007669"/>
    <property type="project" value="InterPro"/>
</dbReference>
<feature type="domain" description="Zn(2)-C6 fungal-type" evidence="9">
    <location>
        <begin position="17"/>
        <end position="47"/>
    </location>
</feature>
<dbReference type="PANTHER" id="PTHR46910">
    <property type="entry name" value="TRANSCRIPTION FACTOR PDR1"/>
    <property type="match status" value="1"/>
</dbReference>
<dbReference type="Pfam" id="PF00172">
    <property type="entry name" value="Zn_clus"/>
    <property type="match status" value="1"/>
</dbReference>
<dbReference type="SMART" id="SM00066">
    <property type="entry name" value="GAL4"/>
    <property type="match status" value="1"/>
</dbReference>
<dbReference type="InterPro" id="IPR001138">
    <property type="entry name" value="Zn2Cys6_DnaBD"/>
</dbReference>
<dbReference type="GeneID" id="30991377"/>
<evidence type="ECO:0000313" key="10">
    <source>
        <dbReference type="EMBL" id="ODV71764.1"/>
    </source>
</evidence>
<dbReference type="STRING" id="983966.A0A1E4RWX7"/>
<protein>
    <recommendedName>
        <fullName evidence="9">Zn(2)-C6 fungal-type domain-containing protein</fullName>
    </recommendedName>
</protein>
<keyword evidence="4" id="KW-0805">Transcription regulation</keyword>
<dbReference type="Gene3D" id="4.10.240.10">
    <property type="entry name" value="Zn(2)-C6 fungal-type DNA-binding domain"/>
    <property type="match status" value="1"/>
</dbReference>
<evidence type="ECO:0000256" key="4">
    <source>
        <dbReference type="ARBA" id="ARBA00023015"/>
    </source>
</evidence>
<gene>
    <name evidence="10" type="ORF">CYBJADRAFT_179781</name>
</gene>
<dbReference type="PROSITE" id="PS00463">
    <property type="entry name" value="ZN2_CY6_FUNGAL_1"/>
    <property type="match status" value="1"/>
</dbReference>
<proteinExistence type="predicted"/>
<feature type="region of interest" description="Disordered" evidence="8">
    <location>
        <begin position="102"/>
        <end position="121"/>
    </location>
</feature>
<evidence type="ECO:0000256" key="5">
    <source>
        <dbReference type="ARBA" id="ARBA00023125"/>
    </source>
</evidence>
<dbReference type="GO" id="GO:0008270">
    <property type="term" value="F:zinc ion binding"/>
    <property type="evidence" value="ECO:0007669"/>
    <property type="project" value="InterPro"/>
</dbReference>
<dbReference type="CDD" id="cd00067">
    <property type="entry name" value="GAL4"/>
    <property type="match status" value="1"/>
</dbReference>
<feature type="compositionally biased region" description="Basic residues" evidence="8">
    <location>
        <begin position="55"/>
        <end position="73"/>
    </location>
</feature>
<dbReference type="EMBL" id="KV453938">
    <property type="protein sequence ID" value="ODV71764.1"/>
    <property type="molecule type" value="Genomic_DNA"/>
</dbReference>
<keyword evidence="7" id="KW-0539">Nucleus</keyword>
<keyword evidence="5" id="KW-0238">DNA-binding</keyword>
<evidence type="ECO:0000256" key="6">
    <source>
        <dbReference type="ARBA" id="ARBA00023163"/>
    </source>
</evidence>
<reference evidence="10 11" key="1">
    <citation type="journal article" date="2016" name="Proc. Natl. Acad. Sci. U.S.A.">
        <title>Comparative genomics of biotechnologically important yeasts.</title>
        <authorList>
            <person name="Riley R."/>
            <person name="Haridas S."/>
            <person name="Wolfe K.H."/>
            <person name="Lopes M.R."/>
            <person name="Hittinger C.T."/>
            <person name="Goeker M."/>
            <person name="Salamov A.A."/>
            <person name="Wisecaver J.H."/>
            <person name="Long T.M."/>
            <person name="Calvey C.H."/>
            <person name="Aerts A.L."/>
            <person name="Barry K.W."/>
            <person name="Choi C."/>
            <person name="Clum A."/>
            <person name="Coughlan A.Y."/>
            <person name="Deshpande S."/>
            <person name="Douglass A.P."/>
            <person name="Hanson S.J."/>
            <person name="Klenk H.-P."/>
            <person name="LaButti K.M."/>
            <person name="Lapidus A."/>
            <person name="Lindquist E.A."/>
            <person name="Lipzen A.M."/>
            <person name="Meier-Kolthoff J.P."/>
            <person name="Ohm R.A."/>
            <person name="Otillar R.P."/>
            <person name="Pangilinan J.L."/>
            <person name="Peng Y."/>
            <person name="Rokas A."/>
            <person name="Rosa C.A."/>
            <person name="Scheuner C."/>
            <person name="Sibirny A.A."/>
            <person name="Slot J.C."/>
            <person name="Stielow J.B."/>
            <person name="Sun H."/>
            <person name="Kurtzman C.P."/>
            <person name="Blackwell M."/>
            <person name="Grigoriev I.V."/>
            <person name="Jeffries T.W."/>
        </authorList>
    </citation>
    <scope>NUCLEOTIDE SEQUENCE [LARGE SCALE GENOMIC DNA]</scope>
    <source>
        <strain evidence="11">ATCC 18201 / CBS 1600 / BCRC 20928 / JCM 3617 / NBRC 0987 / NRRL Y-1542</strain>
    </source>
</reference>
<dbReference type="GO" id="GO:0045944">
    <property type="term" value="P:positive regulation of transcription by RNA polymerase II"/>
    <property type="evidence" value="ECO:0007669"/>
    <property type="project" value="UniProtKB-ARBA"/>
</dbReference>
<organism evidence="10 11">
    <name type="scientific">Cyberlindnera jadinii (strain ATCC 18201 / CBS 1600 / BCRC 20928 / JCM 3617 / NBRC 0987 / NRRL Y-1542)</name>
    <name type="common">Torula yeast</name>
    <name type="synonym">Candida utilis</name>
    <dbReference type="NCBI Taxonomy" id="983966"/>
    <lineage>
        <taxon>Eukaryota</taxon>
        <taxon>Fungi</taxon>
        <taxon>Dikarya</taxon>
        <taxon>Ascomycota</taxon>
        <taxon>Saccharomycotina</taxon>
        <taxon>Saccharomycetes</taxon>
        <taxon>Phaffomycetales</taxon>
        <taxon>Phaffomycetaceae</taxon>
        <taxon>Cyberlindnera</taxon>
    </lineage>
</organism>
<name>A0A1E4RWX7_CYBJN</name>
<sequence length="839" mass="96172">MNSPVNMEQKRTRVSMACELCRSKKLKCDGGEPSCSRCLHFGVRCNYTEIPKKNGVSRKQAKPRKKRKVQKKPAKTDVTDLDTRMRRLETLMTSILEKMDPEAAHDHSETQSDESTPASTVSFSDSYYESVGKIGDTSPRKMHINKYWGPQNTFSLLSSRGIQRLSKLSGDPNLLEQFENLHHKITGVFLMTNNMWLDPVEKSQLRPLPDRDTSHALIDRVFSEFLFVSLFLKKPEVQQLFDRYYRMVENPGLYGEKKLSNSDLLTMNVLLSIGAILFMTVENKPDSPENRRLQTLQLNHIQNAIYYFHRVSVISEGIRTIQAFIFLTVYSEFIRGFPQSYILVSTLVRFAQEMGLHRSESYVGLSPEEAAMRRRIWLCVFMFDRDCCFKTGKPFIIHQEDVSSVLPEQFKDAIFEGFPRDVVNEIFSPGYDLVGALSCMTTEEYCVNPHRLLFAYFHCHVVNFISFAYSELYSATSLKNLSVDDVMWKIDRLNDKLDRLIKYIPQCVNPNLDFSSIKDPLIKREIRLAHMQYYSCVILVNKLAFTKSWLAEDAEFAHQPSELQSKLITKCLNAARILMAYVRDDDHLNPLSSNHASFHFLSAFFTLFTAIIEYPSSPHVKDDLELISTVKADLLSKHAVHCLNTGDTITYNVINYCVRVFIRIALLVYNKANNTNIDLTNLDNELRHFDNTLEKITKSITKNGRIANNQETPEMNPSMFVPAPVESPCQFAEMNQGSLNKSSLFPQQDLQAQPMYEDGINCGSNGGSDIDSPFLQDLFTNGEFSLQSHLLNQYTMADFEAEKNSTVLQHMFAIPNVFLNTNDLDTFNHIDLENRNVQP</sequence>
<dbReference type="Pfam" id="PF04082">
    <property type="entry name" value="Fungal_trans"/>
    <property type="match status" value="1"/>
</dbReference>
<dbReference type="OMA" id="MGHIRNA"/>